<evidence type="ECO:0000313" key="10">
    <source>
        <dbReference type="Proteomes" id="UP000662572"/>
    </source>
</evidence>
<dbReference type="Pfam" id="PF16757">
    <property type="entry name" value="Fucosidase_C"/>
    <property type="match status" value="1"/>
</dbReference>
<evidence type="ECO:0000313" key="9">
    <source>
        <dbReference type="EMBL" id="GGZ21286.1"/>
    </source>
</evidence>
<comment type="similarity">
    <text evidence="2">Belongs to the glycosyl hydrolase 29 family.</text>
</comment>
<sequence>MDSTKRNLLRGVAGLGLAGALPAKAVELPEPGYDRIADGAFKPNWESLSAGYKTPDWFRDAKFGLWAHWGPGCVPEYGDWYARSMYLQGNGVYDHHVKTYGHPSDFGFMEFYPRWTAENWNPGELLDLYVKAGAKYFVAMANHHDNFDMFDSKFHDWNSVAIGPKKDIIGIWEKEARARGLKFGVSNHGAHAWHWFQTAYGYDPEGPRAGERYDAYKLTKLDGRGKWWEGLDPQALYGGAVMPLPDGIKTIAQANDWHEQNDRVWTEAPPLANPAFTRQWYLRCKDLIDSYKPDLLYFDNFDLPLGQAGLDIAAHYYNASVQWHGKLDTVLNIKPQGEPKKGYVADVERGFRAEISPEPWQTDTCIGHWHYDRRVYEQNKYLPAAAVIHRLCDIVSKNGNLLLSIPVRADGSIDDQERRIVEGVGEWMGRFSEAIYGTRPWKIYGEGPTQVGVGMFGESQQKPFTHQDIRFTTKDKALYAISLGRPVNGKLTIASLAKGAKYARGQVRRVQIVGDASPLDFRQDDKGLQISVPVASCHDIGVALKITGVV</sequence>
<dbReference type="InterPro" id="IPR013780">
    <property type="entry name" value="Glyco_hydro_b"/>
</dbReference>
<name>A0A918PS70_9CAUL</name>
<dbReference type="PANTHER" id="PTHR10030">
    <property type="entry name" value="ALPHA-L-FUCOSIDASE"/>
    <property type="match status" value="1"/>
</dbReference>
<dbReference type="InterPro" id="IPR057739">
    <property type="entry name" value="Glyco_hydro_29_N"/>
</dbReference>
<dbReference type="InterPro" id="IPR006311">
    <property type="entry name" value="TAT_signal"/>
</dbReference>
<dbReference type="EMBL" id="BMZB01000001">
    <property type="protein sequence ID" value="GGZ21286.1"/>
    <property type="molecule type" value="Genomic_DNA"/>
</dbReference>
<evidence type="ECO:0000256" key="6">
    <source>
        <dbReference type="ARBA" id="ARBA00023295"/>
    </source>
</evidence>
<keyword evidence="4" id="KW-0732">Signal</keyword>
<keyword evidence="6" id="KW-0326">Glycosidase</keyword>
<dbReference type="InterPro" id="IPR031919">
    <property type="entry name" value="Fucosidase_C"/>
</dbReference>
<dbReference type="PROSITE" id="PS51318">
    <property type="entry name" value="TAT"/>
    <property type="match status" value="1"/>
</dbReference>
<reference evidence="9" key="2">
    <citation type="submission" date="2020-09" db="EMBL/GenBank/DDBJ databases">
        <authorList>
            <person name="Sun Q."/>
            <person name="Kim S."/>
        </authorList>
    </citation>
    <scope>NUCLEOTIDE SEQUENCE</scope>
    <source>
        <strain evidence="9">KCTC 32296</strain>
    </source>
</reference>
<dbReference type="InterPro" id="IPR000933">
    <property type="entry name" value="Glyco_hydro_29"/>
</dbReference>
<evidence type="ECO:0000259" key="7">
    <source>
        <dbReference type="Pfam" id="PF01120"/>
    </source>
</evidence>
<evidence type="ECO:0000256" key="1">
    <source>
        <dbReference type="ARBA" id="ARBA00004071"/>
    </source>
</evidence>
<accession>A0A918PS70</accession>
<dbReference type="GO" id="GO:0006004">
    <property type="term" value="P:fucose metabolic process"/>
    <property type="evidence" value="ECO:0007669"/>
    <property type="project" value="InterPro"/>
</dbReference>
<dbReference type="Gene3D" id="2.60.40.1180">
    <property type="entry name" value="Golgi alpha-mannosidase II"/>
    <property type="match status" value="1"/>
</dbReference>
<feature type="domain" description="Glycoside hydrolase family 29 N-terminal" evidence="7">
    <location>
        <begin position="37"/>
        <end position="431"/>
    </location>
</feature>
<evidence type="ECO:0000256" key="3">
    <source>
        <dbReference type="ARBA" id="ARBA00012662"/>
    </source>
</evidence>
<keyword evidence="10" id="KW-1185">Reference proteome</keyword>
<dbReference type="InterPro" id="IPR016286">
    <property type="entry name" value="FUC_metazoa-typ"/>
</dbReference>
<feature type="domain" description="Alpha-L-fucosidase C-terminal" evidence="8">
    <location>
        <begin position="461"/>
        <end position="546"/>
    </location>
</feature>
<evidence type="ECO:0000256" key="4">
    <source>
        <dbReference type="ARBA" id="ARBA00022729"/>
    </source>
</evidence>
<dbReference type="PANTHER" id="PTHR10030:SF37">
    <property type="entry name" value="ALPHA-L-FUCOSIDASE-RELATED"/>
    <property type="match status" value="1"/>
</dbReference>
<dbReference type="Gene3D" id="3.20.20.80">
    <property type="entry name" value="Glycosidases"/>
    <property type="match status" value="1"/>
</dbReference>
<comment type="caution">
    <text evidence="9">The sequence shown here is derived from an EMBL/GenBank/DDBJ whole genome shotgun (WGS) entry which is preliminary data.</text>
</comment>
<dbReference type="SUPFAM" id="SSF51445">
    <property type="entry name" value="(Trans)glycosidases"/>
    <property type="match status" value="1"/>
</dbReference>
<evidence type="ECO:0000256" key="5">
    <source>
        <dbReference type="ARBA" id="ARBA00022801"/>
    </source>
</evidence>
<protein>
    <recommendedName>
        <fullName evidence="3">alpha-L-fucosidase</fullName>
        <ecNumber evidence="3">3.2.1.51</ecNumber>
    </recommendedName>
</protein>
<dbReference type="SMART" id="SM00812">
    <property type="entry name" value="Alpha_L_fucos"/>
    <property type="match status" value="1"/>
</dbReference>
<dbReference type="EC" id="3.2.1.51" evidence="3"/>
<dbReference type="InterPro" id="IPR017853">
    <property type="entry name" value="GH"/>
</dbReference>
<dbReference type="GO" id="GO:0005764">
    <property type="term" value="C:lysosome"/>
    <property type="evidence" value="ECO:0007669"/>
    <property type="project" value="TreeGrafter"/>
</dbReference>
<dbReference type="PIRSF" id="PIRSF001092">
    <property type="entry name" value="Alpha-L-fucosidase"/>
    <property type="match status" value="1"/>
</dbReference>
<dbReference type="GO" id="GO:0004560">
    <property type="term" value="F:alpha-L-fucosidase activity"/>
    <property type="evidence" value="ECO:0007669"/>
    <property type="project" value="InterPro"/>
</dbReference>
<evidence type="ECO:0000256" key="2">
    <source>
        <dbReference type="ARBA" id="ARBA00007951"/>
    </source>
</evidence>
<gene>
    <name evidence="9" type="ORF">GCM10011273_02450</name>
</gene>
<dbReference type="Proteomes" id="UP000662572">
    <property type="component" value="Unassembled WGS sequence"/>
</dbReference>
<reference evidence="9" key="1">
    <citation type="journal article" date="2014" name="Int. J. Syst. Evol. Microbiol.">
        <title>Complete genome sequence of Corynebacterium casei LMG S-19264T (=DSM 44701T), isolated from a smear-ripened cheese.</title>
        <authorList>
            <consortium name="US DOE Joint Genome Institute (JGI-PGF)"/>
            <person name="Walter F."/>
            <person name="Albersmeier A."/>
            <person name="Kalinowski J."/>
            <person name="Ruckert C."/>
        </authorList>
    </citation>
    <scope>NUCLEOTIDE SEQUENCE</scope>
    <source>
        <strain evidence="9">KCTC 32296</strain>
    </source>
</reference>
<dbReference type="Pfam" id="PF01120">
    <property type="entry name" value="Alpha_L_fucos"/>
    <property type="match status" value="1"/>
</dbReference>
<keyword evidence="5" id="KW-0378">Hydrolase</keyword>
<dbReference type="GO" id="GO:0016139">
    <property type="term" value="P:glycoside catabolic process"/>
    <property type="evidence" value="ECO:0007669"/>
    <property type="project" value="TreeGrafter"/>
</dbReference>
<evidence type="ECO:0000259" key="8">
    <source>
        <dbReference type="Pfam" id="PF16757"/>
    </source>
</evidence>
<comment type="function">
    <text evidence="1">Alpha-L-fucosidase is responsible for hydrolyzing the alpha-1,6-linked fucose joined to the reducing-end N-acetylglucosamine of the carbohydrate moieties of glycoproteins.</text>
</comment>
<dbReference type="RefSeq" id="WP_189484555.1">
    <property type="nucleotide sequence ID" value="NZ_BMZB01000001.1"/>
</dbReference>
<proteinExistence type="inferred from homology"/>
<dbReference type="AlphaFoldDB" id="A0A918PS70"/>
<organism evidence="9 10">
    <name type="scientific">Asticcacaulis endophyticus</name>
    <dbReference type="NCBI Taxonomy" id="1395890"/>
    <lineage>
        <taxon>Bacteria</taxon>
        <taxon>Pseudomonadati</taxon>
        <taxon>Pseudomonadota</taxon>
        <taxon>Alphaproteobacteria</taxon>
        <taxon>Caulobacterales</taxon>
        <taxon>Caulobacteraceae</taxon>
        <taxon>Asticcacaulis</taxon>
    </lineage>
</organism>